<dbReference type="GeneID" id="19114771"/>
<keyword evidence="3" id="KW-1185">Reference proteome</keyword>
<accession>M2NCG2</accession>
<feature type="compositionally biased region" description="Low complexity" evidence="1">
    <location>
        <begin position="157"/>
        <end position="172"/>
    </location>
</feature>
<dbReference type="EMBL" id="KB445555">
    <property type="protein sequence ID" value="EMC96580.1"/>
    <property type="molecule type" value="Genomic_DNA"/>
</dbReference>
<dbReference type="STRING" id="717646.M2NCG2"/>
<feature type="region of interest" description="Disordered" evidence="1">
    <location>
        <begin position="106"/>
        <end position="285"/>
    </location>
</feature>
<dbReference type="KEGG" id="bcom:BAUCODRAFT_481270"/>
<feature type="compositionally biased region" description="Polar residues" evidence="1">
    <location>
        <begin position="173"/>
        <end position="185"/>
    </location>
</feature>
<evidence type="ECO:0000256" key="1">
    <source>
        <dbReference type="SAM" id="MobiDB-lite"/>
    </source>
</evidence>
<feature type="compositionally biased region" description="Basic and acidic residues" evidence="1">
    <location>
        <begin position="139"/>
        <end position="156"/>
    </location>
</feature>
<gene>
    <name evidence="2" type="ORF">BAUCODRAFT_481270</name>
</gene>
<reference evidence="2 3" key="1">
    <citation type="journal article" date="2012" name="PLoS Pathog.">
        <title>Diverse lifestyles and strategies of plant pathogenesis encoded in the genomes of eighteen Dothideomycetes fungi.</title>
        <authorList>
            <person name="Ohm R.A."/>
            <person name="Feau N."/>
            <person name="Henrissat B."/>
            <person name="Schoch C.L."/>
            <person name="Horwitz B.A."/>
            <person name="Barry K.W."/>
            <person name="Condon B.J."/>
            <person name="Copeland A.C."/>
            <person name="Dhillon B."/>
            <person name="Glaser F."/>
            <person name="Hesse C.N."/>
            <person name="Kosti I."/>
            <person name="LaButti K."/>
            <person name="Lindquist E.A."/>
            <person name="Lucas S."/>
            <person name="Salamov A.A."/>
            <person name="Bradshaw R.E."/>
            <person name="Ciuffetti L."/>
            <person name="Hamelin R.C."/>
            <person name="Kema G.H.J."/>
            <person name="Lawrence C."/>
            <person name="Scott J.A."/>
            <person name="Spatafora J.W."/>
            <person name="Turgeon B.G."/>
            <person name="de Wit P.J.G.M."/>
            <person name="Zhong S."/>
            <person name="Goodwin S.B."/>
            <person name="Grigoriev I.V."/>
        </authorList>
    </citation>
    <scope>NUCLEOTIDE SEQUENCE [LARGE SCALE GENOMIC DNA]</scope>
    <source>
        <strain evidence="2 3">UAMH 10762</strain>
    </source>
</reference>
<dbReference type="RefSeq" id="XP_007676585.1">
    <property type="nucleotide sequence ID" value="XM_007678395.1"/>
</dbReference>
<dbReference type="OMA" id="WAEHEKV"/>
<dbReference type="AlphaFoldDB" id="M2NCG2"/>
<organism evidence="2 3">
    <name type="scientific">Baudoinia panamericana (strain UAMH 10762)</name>
    <name type="common">Angels' share fungus</name>
    <name type="synonym">Baudoinia compniacensis (strain UAMH 10762)</name>
    <dbReference type="NCBI Taxonomy" id="717646"/>
    <lineage>
        <taxon>Eukaryota</taxon>
        <taxon>Fungi</taxon>
        <taxon>Dikarya</taxon>
        <taxon>Ascomycota</taxon>
        <taxon>Pezizomycotina</taxon>
        <taxon>Dothideomycetes</taxon>
        <taxon>Dothideomycetidae</taxon>
        <taxon>Mycosphaerellales</taxon>
        <taxon>Teratosphaeriaceae</taxon>
        <taxon>Baudoinia</taxon>
    </lineage>
</organism>
<dbReference type="HOGENOM" id="CLU_882815_0_0_1"/>
<feature type="compositionally biased region" description="Low complexity" evidence="1">
    <location>
        <begin position="117"/>
        <end position="128"/>
    </location>
</feature>
<dbReference type="OrthoDB" id="5371646at2759"/>
<evidence type="ECO:0000313" key="2">
    <source>
        <dbReference type="EMBL" id="EMC96580.1"/>
    </source>
</evidence>
<feature type="compositionally biased region" description="Low complexity" evidence="1">
    <location>
        <begin position="214"/>
        <end position="223"/>
    </location>
</feature>
<name>M2NCG2_BAUPA</name>
<evidence type="ECO:0008006" key="4">
    <source>
        <dbReference type="Google" id="ProtNLM"/>
    </source>
</evidence>
<protein>
    <recommendedName>
        <fullName evidence="4">Myb-like domain-containing protein</fullName>
    </recommendedName>
</protein>
<dbReference type="Proteomes" id="UP000011761">
    <property type="component" value="Unassembled WGS sequence"/>
</dbReference>
<sequence length="285" mass="30464">MATPRSWNDYEKNELLAEIIKQRSPYPAVLLNVALNVNPQPTWDNLPLPYGRSVNSCRAVFDEMRRNAPVMSVPSTVYGPQTPVSAPLSAPPLGFKRTYQPEQAFIPGREIRPKPIPAASTAAPSTTSEPPPKRKRGRPTKEESQAKAAARAERGEGPSVSVSAPSGPTAPSQSVSHAESSTDLASQADAAGPALPPATRIPISAVLTPTARKTGSSSSSSSGTRRRGRSMRSELGEASGYAQQYESSWGRVSVIPEGTPATTTAMRHREEESPATQQRRPSDDQ</sequence>
<proteinExistence type="predicted"/>
<evidence type="ECO:0000313" key="3">
    <source>
        <dbReference type="Proteomes" id="UP000011761"/>
    </source>
</evidence>
<dbReference type="eggNOG" id="ENOG502SA85">
    <property type="taxonomic scope" value="Eukaryota"/>
</dbReference>